<dbReference type="EMBL" id="BQNB010010342">
    <property type="protein sequence ID" value="GJS75988.1"/>
    <property type="molecule type" value="Genomic_DNA"/>
</dbReference>
<dbReference type="Proteomes" id="UP001151760">
    <property type="component" value="Unassembled WGS sequence"/>
</dbReference>
<reference evidence="2" key="2">
    <citation type="submission" date="2022-01" db="EMBL/GenBank/DDBJ databases">
        <authorList>
            <person name="Yamashiro T."/>
            <person name="Shiraishi A."/>
            <person name="Satake H."/>
            <person name="Nakayama K."/>
        </authorList>
    </citation>
    <scope>NUCLEOTIDE SEQUENCE</scope>
</reference>
<organism evidence="2 3">
    <name type="scientific">Tanacetum coccineum</name>
    <dbReference type="NCBI Taxonomy" id="301880"/>
    <lineage>
        <taxon>Eukaryota</taxon>
        <taxon>Viridiplantae</taxon>
        <taxon>Streptophyta</taxon>
        <taxon>Embryophyta</taxon>
        <taxon>Tracheophyta</taxon>
        <taxon>Spermatophyta</taxon>
        <taxon>Magnoliopsida</taxon>
        <taxon>eudicotyledons</taxon>
        <taxon>Gunneridae</taxon>
        <taxon>Pentapetalae</taxon>
        <taxon>asterids</taxon>
        <taxon>campanulids</taxon>
        <taxon>Asterales</taxon>
        <taxon>Asteraceae</taxon>
        <taxon>Asteroideae</taxon>
        <taxon>Anthemideae</taxon>
        <taxon>Anthemidinae</taxon>
        <taxon>Tanacetum</taxon>
    </lineage>
</organism>
<feature type="region of interest" description="Disordered" evidence="1">
    <location>
        <begin position="1"/>
        <end position="23"/>
    </location>
</feature>
<accession>A0ABQ4YE30</accession>
<name>A0ABQ4YE30_9ASTR</name>
<sequence>MQPGVIRLGKQNPQSSGDLHEQQRRSLGFSAEANIVNYGLVEVVACGVVEAAEVCIRKKKRTTSKAIAVFYG</sequence>
<evidence type="ECO:0000313" key="2">
    <source>
        <dbReference type="EMBL" id="GJS75988.1"/>
    </source>
</evidence>
<reference evidence="2" key="1">
    <citation type="journal article" date="2022" name="Int. J. Mol. Sci.">
        <title>Draft Genome of Tanacetum Coccineum: Genomic Comparison of Closely Related Tanacetum-Family Plants.</title>
        <authorList>
            <person name="Yamashiro T."/>
            <person name="Shiraishi A."/>
            <person name="Nakayama K."/>
            <person name="Satake H."/>
        </authorList>
    </citation>
    <scope>NUCLEOTIDE SEQUENCE</scope>
</reference>
<evidence type="ECO:0000256" key="1">
    <source>
        <dbReference type="SAM" id="MobiDB-lite"/>
    </source>
</evidence>
<gene>
    <name evidence="2" type="ORF">Tco_0725869</name>
</gene>
<comment type="caution">
    <text evidence="2">The sequence shown here is derived from an EMBL/GenBank/DDBJ whole genome shotgun (WGS) entry which is preliminary data.</text>
</comment>
<protein>
    <submittedName>
        <fullName evidence="2">Uncharacterized protein</fullName>
    </submittedName>
</protein>
<evidence type="ECO:0000313" key="3">
    <source>
        <dbReference type="Proteomes" id="UP001151760"/>
    </source>
</evidence>
<proteinExistence type="predicted"/>
<keyword evidence="3" id="KW-1185">Reference proteome</keyword>